<evidence type="ECO:0000256" key="1">
    <source>
        <dbReference type="ARBA" id="ARBA00004382"/>
    </source>
</evidence>
<dbReference type="Pfam" id="PF13145">
    <property type="entry name" value="Rotamase_2"/>
    <property type="match status" value="1"/>
</dbReference>
<dbReference type="SUPFAM" id="SSF54534">
    <property type="entry name" value="FKBP-like"/>
    <property type="match status" value="1"/>
</dbReference>
<feature type="transmembrane region" description="Helical" evidence="12">
    <location>
        <begin position="12"/>
        <end position="35"/>
    </location>
</feature>
<dbReference type="RefSeq" id="WP_317477036.1">
    <property type="nucleotide sequence ID" value="NZ_JARQTW010000008.1"/>
</dbReference>
<evidence type="ECO:0000256" key="4">
    <source>
        <dbReference type="ARBA" id="ARBA00022692"/>
    </source>
</evidence>
<sequence length="624" mass="69906">MLMEKLHHAANSWVSKAILGAIAVSFVISGMYGYLGSSSDTSAVKVNGEEISQQNFQQQYNNEFQRLEQQLGPQFAALSDTPEFTAGLRQTVLNRLIDQELLRQYGDELNIAVSDEQIKREIVRTPEFQVDGKFSNETYQLFLRNNNLSSDAYAQYLREALRLAQLQTALTDTAFLVPASQDTFAKGFFQSRTVRLAHLPLAAEIAKQTVTEEEIRNYYDSNKSAFTVPELIKVQYLDLTPAIAEKAVKVTDVEIQQYYQDHKADFTTKGQERLAHIQLANEKEALDAYEALQKGADFATVAKEKSNDKVSAANGGDLGWLNAGDLPKEFEDAATILEVGRYSTPVNVDGQFHIIRVLDRKDSALLPLEQVREQITQAIRRDLVSNQFYSLEKQVAEKAFEDRTSLTSAAKTAGVEVKETDYFPRNGVPAELNFPSVVNAMFDGDVSQGNVNSEPMNVGEQHSVVVRVVDHKAEGTRSLEDTRQEITDFLKRQKAETAVLAQAENIVKELEADKPLPAGISFGAEEKWVYAENKDPALNNIIFTMQPKENRTAYKAAKANNGDVMIVALDKVEDGQVDDTLRQRFDAQVLQDKMRDAQIHLLQSLRAKAKIEVNESFMKQNEDN</sequence>
<comment type="similarity">
    <text evidence="8">Belongs to the PpiD chaperone family.</text>
</comment>
<proteinExistence type="inferred from homology"/>
<keyword evidence="5 12" id="KW-1133">Transmembrane helix</keyword>
<dbReference type="InterPro" id="IPR046357">
    <property type="entry name" value="PPIase_dom_sf"/>
</dbReference>
<dbReference type="GO" id="GO:0005886">
    <property type="term" value="C:plasma membrane"/>
    <property type="evidence" value="ECO:0007669"/>
    <property type="project" value="UniProtKB-SubCell"/>
</dbReference>
<evidence type="ECO:0000313" key="15">
    <source>
        <dbReference type="Proteomes" id="UP001214976"/>
    </source>
</evidence>
<dbReference type="PANTHER" id="PTHR47529:SF1">
    <property type="entry name" value="PERIPLASMIC CHAPERONE PPID"/>
    <property type="match status" value="1"/>
</dbReference>
<dbReference type="PROSITE" id="PS01096">
    <property type="entry name" value="PPIC_PPIASE_1"/>
    <property type="match status" value="1"/>
</dbReference>
<name>A0AAW6QBP0_9PAST</name>
<dbReference type="InterPro" id="IPR027304">
    <property type="entry name" value="Trigger_fact/SurA_dom_sf"/>
</dbReference>
<evidence type="ECO:0000259" key="13">
    <source>
        <dbReference type="PROSITE" id="PS50198"/>
    </source>
</evidence>
<dbReference type="Proteomes" id="UP001214976">
    <property type="component" value="Unassembled WGS sequence"/>
</dbReference>
<evidence type="ECO:0000256" key="9">
    <source>
        <dbReference type="ARBA" id="ARBA00040743"/>
    </source>
</evidence>
<organism evidence="14 15">
    <name type="scientific">Exercitatus varius</name>
    <dbReference type="NCBI Taxonomy" id="67857"/>
    <lineage>
        <taxon>Bacteria</taxon>
        <taxon>Pseudomonadati</taxon>
        <taxon>Pseudomonadota</taxon>
        <taxon>Gammaproteobacteria</taxon>
        <taxon>Pasteurellales</taxon>
        <taxon>Pasteurellaceae</taxon>
        <taxon>Exercitatus</taxon>
    </lineage>
</organism>
<keyword evidence="2" id="KW-1003">Cell membrane</keyword>
<dbReference type="NCBIfam" id="NF008054">
    <property type="entry name" value="PRK10788.1"/>
    <property type="match status" value="1"/>
</dbReference>
<dbReference type="GO" id="GO:0003755">
    <property type="term" value="F:peptidyl-prolyl cis-trans isomerase activity"/>
    <property type="evidence" value="ECO:0007669"/>
    <property type="project" value="UniProtKB-KW"/>
</dbReference>
<dbReference type="AlphaFoldDB" id="A0AAW6QBP0"/>
<dbReference type="Gene3D" id="1.10.4030.10">
    <property type="entry name" value="Porin chaperone SurA, peptide-binding domain"/>
    <property type="match status" value="1"/>
</dbReference>
<evidence type="ECO:0000256" key="2">
    <source>
        <dbReference type="ARBA" id="ARBA00022475"/>
    </source>
</evidence>
<dbReference type="InterPro" id="IPR000297">
    <property type="entry name" value="PPIase_PpiC"/>
</dbReference>
<evidence type="ECO:0000256" key="12">
    <source>
        <dbReference type="SAM" id="Phobius"/>
    </source>
</evidence>
<evidence type="ECO:0000256" key="6">
    <source>
        <dbReference type="ARBA" id="ARBA00023136"/>
    </source>
</evidence>
<gene>
    <name evidence="14" type="primary">ppiD</name>
    <name evidence="14" type="ORF">P7M15_05245</name>
</gene>
<evidence type="ECO:0000256" key="3">
    <source>
        <dbReference type="ARBA" id="ARBA00022519"/>
    </source>
</evidence>
<reference evidence="14" key="1">
    <citation type="submission" date="2023-03" db="EMBL/GenBank/DDBJ databases">
        <title>Classification of Bisgaard taxon 6 and taxon 10 as Exercitatus varius gen. nov., spec. nov.</title>
        <authorList>
            <person name="Christensen H."/>
        </authorList>
    </citation>
    <scope>NUCLEOTIDE SEQUENCE</scope>
    <source>
        <strain evidence="14">86116</strain>
    </source>
</reference>
<evidence type="ECO:0000256" key="5">
    <source>
        <dbReference type="ARBA" id="ARBA00022989"/>
    </source>
</evidence>
<accession>A0AAW6QBP0</accession>
<comment type="caution">
    <text evidence="14">The sequence shown here is derived from an EMBL/GenBank/DDBJ whole genome shotgun (WGS) entry which is preliminary data.</text>
</comment>
<keyword evidence="3" id="KW-0997">Cell inner membrane</keyword>
<comment type="subcellular location">
    <subcellularLocation>
        <location evidence="1">Cell inner membrane</location>
        <topology evidence="1">Single-pass type II membrane protein</topology>
        <orientation evidence="1">Periplasmic side</orientation>
    </subcellularLocation>
</comment>
<evidence type="ECO:0000256" key="8">
    <source>
        <dbReference type="ARBA" id="ARBA00038408"/>
    </source>
</evidence>
<evidence type="ECO:0000313" key="14">
    <source>
        <dbReference type="EMBL" id="MDG2949926.1"/>
    </source>
</evidence>
<dbReference type="Gene3D" id="3.10.50.40">
    <property type="match status" value="1"/>
</dbReference>
<feature type="domain" description="PpiC" evidence="13">
    <location>
        <begin position="269"/>
        <end position="359"/>
    </location>
</feature>
<evidence type="ECO:0000256" key="10">
    <source>
        <dbReference type="ARBA" id="ARBA00042775"/>
    </source>
</evidence>
<evidence type="ECO:0000256" key="7">
    <source>
        <dbReference type="ARBA" id="ARBA00023186"/>
    </source>
</evidence>
<keyword evidence="4 12" id="KW-0812">Transmembrane</keyword>
<dbReference type="EMBL" id="JARQTW010000008">
    <property type="protein sequence ID" value="MDG2949926.1"/>
    <property type="molecule type" value="Genomic_DNA"/>
</dbReference>
<dbReference type="SUPFAM" id="SSF109998">
    <property type="entry name" value="Triger factor/SurA peptide-binding domain-like"/>
    <property type="match status" value="1"/>
</dbReference>
<dbReference type="PROSITE" id="PS50198">
    <property type="entry name" value="PPIC_PPIASE_2"/>
    <property type="match status" value="1"/>
</dbReference>
<dbReference type="InterPro" id="IPR023058">
    <property type="entry name" value="PPIase_PpiC_CS"/>
</dbReference>
<keyword evidence="7" id="KW-0143">Chaperone</keyword>
<dbReference type="InterPro" id="IPR052029">
    <property type="entry name" value="PpiD_chaperone"/>
</dbReference>
<dbReference type="Pfam" id="PF13624">
    <property type="entry name" value="SurA_N_3"/>
    <property type="match status" value="1"/>
</dbReference>
<protein>
    <recommendedName>
        <fullName evidence="9">Periplasmic chaperone PpiD</fullName>
    </recommendedName>
    <alternativeName>
        <fullName evidence="10">Periplasmic folding chaperone</fullName>
    </alternativeName>
</protein>
<keyword evidence="6 12" id="KW-0472">Membrane</keyword>
<keyword evidence="11" id="KW-0697">Rotamase</keyword>
<evidence type="ECO:0000256" key="11">
    <source>
        <dbReference type="PROSITE-ProRule" id="PRU00278"/>
    </source>
</evidence>
<keyword evidence="11 14" id="KW-0413">Isomerase</keyword>
<dbReference type="PANTHER" id="PTHR47529">
    <property type="entry name" value="PEPTIDYL-PROLYL CIS-TRANS ISOMERASE D"/>
    <property type="match status" value="1"/>
</dbReference>